<evidence type="ECO:0000256" key="4">
    <source>
        <dbReference type="ARBA" id="ARBA00022801"/>
    </source>
</evidence>
<keyword evidence="9" id="KW-0326">Glycosidase</keyword>
<dbReference type="PANTHER" id="PTHR22993">
    <property type="entry name" value="FORMAMIDOPYRIMIDINE-DNA GLYCOSYLASE"/>
    <property type="match status" value="1"/>
</dbReference>
<dbReference type="GO" id="GO:0005634">
    <property type="term" value="C:nucleus"/>
    <property type="evidence" value="ECO:0007669"/>
    <property type="project" value="TreeGrafter"/>
</dbReference>
<dbReference type="HOGENOM" id="CLU_038423_0_1_1"/>
<keyword evidence="6" id="KW-0234">DNA repair</keyword>
<dbReference type="Gene3D" id="1.10.8.50">
    <property type="match status" value="2"/>
</dbReference>
<evidence type="ECO:0000256" key="9">
    <source>
        <dbReference type="ARBA" id="ARBA00023295"/>
    </source>
</evidence>
<protein>
    <recommendedName>
        <fullName evidence="11">Formamidopyrimidine-DNA glycosylase catalytic domain-containing protein</fullName>
    </recommendedName>
</protein>
<dbReference type="PANTHER" id="PTHR22993:SF9">
    <property type="entry name" value="FORMAMIDOPYRIMIDINE-DNA GLYCOSYLASE"/>
    <property type="match status" value="1"/>
</dbReference>
<accession>D4AW43</accession>
<dbReference type="GO" id="GO:0016829">
    <property type="term" value="F:lyase activity"/>
    <property type="evidence" value="ECO:0007669"/>
    <property type="project" value="UniProtKB-KW"/>
</dbReference>
<dbReference type="InterPro" id="IPR035937">
    <property type="entry name" value="FPG_N"/>
</dbReference>
<dbReference type="GO" id="GO:0008270">
    <property type="term" value="F:zinc ion binding"/>
    <property type="evidence" value="ECO:0007669"/>
    <property type="project" value="InterPro"/>
</dbReference>
<dbReference type="Pfam" id="PF01149">
    <property type="entry name" value="Fapy_DNA_glyco"/>
    <property type="match status" value="1"/>
</dbReference>
<keyword evidence="4" id="KW-0378">Hydrolase</keyword>
<evidence type="ECO:0000256" key="5">
    <source>
        <dbReference type="ARBA" id="ARBA00023125"/>
    </source>
</evidence>
<evidence type="ECO:0000256" key="2">
    <source>
        <dbReference type="ARBA" id="ARBA00009409"/>
    </source>
</evidence>
<evidence type="ECO:0000256" key="8">
    <source>
        <dbReference type="ARBA" id="ARBA00023268"/>
    </source>
</evidence>
<sequence>MPELAEVARIVNYIKKHLVGHTIAKVVANHDDLLFGKVGTSADEFKKHMHGKTVIGAGQQGKYFWMIMSSPPHPVMHFGMTGWLKIRSENTYYRSNGKDENVEADVWPPKFWKFLLETDNEPKTEAAFVDARRLGRVRLVDCPGDDIRKYTPLKENGPDPVIDKAILTEDWLKALVRRKKVPIKALLLDQANISGLGNWMGYVLHLLIYFPTTKEANAGSRDEILYHARIHPEQYSDTLRDNQIKELHSSINYVCSVSVDLKGESSDFPTDWLFHHRWNKGKKGAAGKLPSGEPIVFVTVGGRTSAVVPSVQKKGGEDDEEETDTKPKKAAGKAKATPKVKAEEKDGADASTPATPSKKRKQPAAKAVKEEDSAATTPALKKSRATKAKTEPEAPKVPLRRGRSATKN</sequence>
<dbReference type="STRING" id="663331.D4AW43"/>
<dbReference type="OMA" id="EKFPEHW"/>
<dbReference type="GO" id="GO:0003906">
    <property type="term" value="F:DNA-(apurinic or apyrimidinic site) endonuclease activity"/>
    <property type="evidence" value="ECO:0007669"/>
    <property type="project" value="InterPro"/>
</dbReference>
<dbReference type="GO" id="GO:0006284">
    <property type="term" value="P:base-excision repair"/>
    <property type="evidence" value="ECO:0007669"/>
    <property type="project" value="InterPro"/>
</dbReference>
<reference evidence="13" key="1">
    <citation type="journal article" date="2011" name="Genome Biol.">
        <title>Comparative and functional genomics provide insights into the pathogenicity of dermatophytic fungi.</title>
        <authorList>
            <person name="Burmester A."/>
            <person name="Shelest E."/>
            <person name="Gloeckner G."/>
            <person name="Heddergott C."/>
            <person name="Schindler S."/>
            <person name="Staib P."/>
            <person name="Heidel A."/>
            <person name="Felder M."/>
            <person name="Petzold A."/>
            <person name="Szafranski K."/>
            <person name="Feuermann M."/>
            <person name="Pedruzzi I."/>
            <person name="Priebe S."/>
            <person name="Groth M."/>
            <person name="Winkler R."/>
            <person name="Li W."/>
            <person name="Kniemeyer O."/>
            <person name="Schroeckh V."/>
            <person name="Hertweck C."/>
            <person name="Hube B."/>
            <person name="White T.C."/>
            <person name="Platzer M."/>
            <person name="Guthke R."/>
            <person name="Heitman J."/>
            <person name="Woestemeyer J."/>
            <person name="Zipfel P.F."/>
            <person name="Monod M."/>
            <person name="Brakhage A.A."/>
        </authorList>
    </citation>
    <scope>NUCLEOTIDE SEQUENCE [LARGE SCALE GENOMIC DNA]</scope>
    <source>
        <strain evidence="13">ATCC MYA-4681 / CBS 112371</strain>
    </source>
</reference>
<dbReference type="GO" id="GO:0003684">
    <property type="term" value="F:damaged DNA binding"/>
    <property type="evidence" value="ECO:0007669"/>
    <property type="project" value="InterPro"/>
</dbReference>
<feature type="compositionally biased region" description="Basic residues" evidence="10">
    <location>
        <begin position="398"/>
        <end position="408"/>
    </location>
</feature>
<dbReference type="RefSeq" id="XP_003013223.1">
    <property type="nucleotide sequence ID" value="XM_003013177.1"/>
</dbReference>
<dbReference type="PROSITE" id="PS51068">
    <property type="entry name" value="FPG_CAT"/>
    <property type="match status" value="1"/>
</dbReference>
<dbReference type="GO" id="GO:0008534">
    <property type="term" value="F:oxidized purine nucleobase lesion DNA N-glycosylase activity"/>
    <property type="evidence" value="ECO:0007669"/>
    <property type="project" value="UniProtKB-EC"/>
</dbReference>
<keyword evidence="5" id="KW-0238">DNA-binding</keyword>
<dbReference type="SUPFAM" id="SSF81624">
    <property type="entry name" value="N-terminal domain of MutM-like DNA repair proteins"/>
    <property type="match status" value="1"/>
</dbReference>
<dbReference type="InterPro" id="IPR012319">
    <property type="entry name" value="FPG_cat"/>
</dbReference>
<feature type="domain" description="Formamidopyrimidine-DNA glycosylase catalytic" evidence="11">
    <location>
        <begin position="2"/>
        <end position="135"/>
    </location>
</feature>
<evidence type="ECO:0000256" key="10">
    <source>
        <dbReference type="SAM" id="MobiDB-lite"/>
    </source>
</evidence>
<dbReference type="Proteomes" id="UP000008866">
    <property type="component" value="Unassembled WGS sequence"/>
</dbReference>
<comment type="similarity">
    <text evidence="2">Belongs to the FPG family.</text>
</comment>
<dbReference type="SMART" id="SM01232">
    <property type="entry name" value="H2TH"/>
    <property type="match status" value="1"/>
</dbReference>
<dbReference type="CDD" id="cd08972">
    <property type="entry name" value="PF_Nei_N"/>
    <property type="match status" value="1"/>
</dbReference>
<name>D4AW43_ARTBC</name>
<feature type="compositionally biased region" description="Basic residues" evidence="10">
    <location>
        <begin position="328"/>
        <end position="338"/>
    </location>
</feature>
<dbReference type="SMART" id="SM00898">
    <property type="entry name" value="Fapy_DNA_glyco"/>
    <property type="match status" value="1"/>
</dbReference>
<keyword evidence="13" id="KW-1185">Reference proteome</keyword>
<dbReference type="GeneID" id="9526812"/>
<evidence type="ECO:0000313" key="12">
    <source>
        <dbReference type="EMBL" id="EFE32583.1"/>
    </source>
</evidence>
<evidence type="ECO:0000256" key="3">
    <source>
        <dbReference type="ARBA" id="ARBA00022763"/>
    </source>
</evidence>
<organism evidence="12 13">
    <name type="scientific">Arthroderma benhamiae (strain ATCC MYA-4681 / CBS 112371)</name>
    <name type="common">Trichophyton mentagrophytes</name>
    <dbReference type="NCBI Taxonomy" id="663331"/>
    <lineage>
        <taxon>Eukaryota</taxon>
        <taxon>Fungi</taxon>
        <taxon>Dikarya</taxon>
        <taxon>Ascomycota</taxon>
        <taxon>Pezizomycotina</taxon>
        <taxon>Eurotiomycetes</taxon>
        <taxon>Eurotiomycetidae</taxon>
        <taxon>Onygenales</taxon>
        <taxon>Arthrodermataceae</taxon>
        <taxon>Trichophyton</taxon>
    </lineage>
</organism>
<dbReference type="EMBL" id="ABSU01000014">
    <property type="protein sequence ID" value="EFE32583.1"/>
    <property type="molecule type" value="Genomic_DNA"/>
</dbReference>
<evidence type="ECO:0000256" key="7">
    <source>
        <dbReference type="ARBA" id="ARBA00023239"/>
    </source>
</evidence>
<feature type="region of interest" description="Disordered" evidence="10">
    <location>
        <begin position="308"/>
        <end position="408"/>
    </location>
</feature>
<keyword evidence="7" id="KW-0456">Lyase</keyword>
<evidence type="ECO:0000256" key="6">
    <source>
        <dbReference type="ARBA" id="ARBA00023204"/>
    </source>
</evidence>
<evidence type="ECO:0000313" key="13">
    <source>
        <dbReference type="Proteomes" id="UP000008866"/>
    </source>
</evidence>
<dbReference type="Gene3D" id="3.20.190.10">
    <property type="entry name" value="MutM-like, N-terminal"/>
    <property type="match status" value="1"/>
</dbReference>
<comment type="caution">
    <text evidence="12">The sequence shown here is derived from an EMBL/GenBank/DDBJ whole genome shotgun (WGS) entry which is preliminary data.</text>
</comment>
<proteinExistence type="inferred from homology"/>
<dbReference type="AlphaFoldDB" id="D4AW43"/>
<dbReference type="SUPFAM" id="SSF46946">
    <property type="entry name" value="S13-like H2TH domain"/>
    <property type="match status" value="1"/>
</dbReference>
<keyword evidence="8" id="KW-0511">Multifunctional enzyme</keyword>
<dbReference type="eggNOG" id="ENOG502QVDB">
    <property type="taxonomic scope" value="Eukaryota"/>
</dbReference>
<dbReference type="InterPro" id="IPR010979">
    <property type="entry name" value="Ribosomal_uS13-like_H2TH"/>
</dbReference>
<dbReference type="KEGG" id="abe:ARB_00407"/>
<evidence type="ECO:0000259" key="11">
    <source>
        <dbReference type="PROSITE" id="PS51068"/>
    </source>
</evidence>
<keyword evidence="3" id="KW-0227">DNA damage</keyword>
<dbReference type="InterPro" id="IPR015886">
    <property type="entry name" value="H2TH_FPG"/>
</dbReference>
<evidence type="ECO:0000256" key="1">
    <source>
        <dbReference type="ARBA" id="ARBA00001668"/>
    </source>
</evidence>
<comment type="catalytic activity">
    <reaction evidence="1">
        <text>Hydrolysis of DNA containing ring-opened 7-methylguanine residues, releasing 2,6-diamino-4-hydroxy-5-(N-methyl)formamidopyrimidine.</text>
        <dbReference type="EC" id="3.2.2.23"/>
    </reaction>
</comment>
<gene>
    <name evidence="12" type="ORF">ARB_00407</name>
</gene>